<dbReference type="InterPro" id="IPR003736">
    <property type="entry name" value="PAAI_dom"/>
</dbReference>
<evidence type="ECO:0000313" key="5">
    <source>
        <dbReference type="EMBL" id="RIV25289.1"/>
    </source>
</evidence>
<evidence type="ECO:0000256" key="1">
    <source>
        <dbReference type="ARBA" id="ARBA00008324"/>
    </source>
</evidence>
<dbReference type="InterPro" id="IPR006683">
    <property type="entry name" value="Thioestr_dom"/>
</dbReference>
<dbReference type="InterPro" id="IPR039298">
    <property type="entry name" value="ACOT13"/>
</dbReference>
<dbReference type="Proteomes" id="UP000283523">
    <property type="component" value="Unassembled WGS sequence"/>
</dbReference>
<gene>
    <name evidence="5" type="ORF">DYU11_08255</name>
</gene>
<accession>A0A418MEQ1</accession>
<sequence length="150" mass="16070">MESTASNPRLDAFRLLIGQSTEHSPSPFGRWLHGTLQAVEPDRMVATYAVREEMTNPTGVLHGGAAAAIMDELVGMTVYALGREYAYTSVNLNVDFLRAARLGDILTATARIVRAGRTVIHCEATITAADGTLVAKCATNLLQTSVKLPV</sequence>
<comment type="caution">
    <text evidence="5">The sequence shown here is derived from an EMBL/GenBank/DDBJ whole genome shotgun (WGS) entry which is preliminary data.</text>
</comment>
<feature type="domain" description="HotDog ACOT-type" evidence="4">
    <location>
        <begin position="40"/>
        <end position="150"/>
    </location>
</feature>
<proteinExistence type="inferred from homology"/>
<evidence type="ECO:0000256" key="3">
    <source>
        <dbReference type="PROSITE-ProRule" id="PRU01106"/>
    </source>
</evidence>
<protein>
    <submittedName>
        <fullName evidence="5">PaaI family thioesterase</fullName>
    </submittedName>
</protein>
<dbReference type="Gene3D" id="3.10.129.10">
    <property type="entry name" value="Hotdog Thioesterase"/>
    <property type="match status" value="1"/>
</dbReference>
<dbReference type="PROSITE" id="PS51770">
    <property type="entry name" value="HOTDOG_ACOT"/>
    <property type="match status" value="1"/>
</dbReference>
<dbReference type="OrthoDB" id="32575at2"/>
<dbReference type="EMBL" id="QXED01000002">
    <property type="protein sequence ID" value="RIV25289.1"/>
    <property type="molecule type" value="Genomic_DNA"/>
</dbReference>
<keyword evidence="2 3" id="KW-0378">Hydrolase</keyword>
<dbReference type="AlphaFoldDB" id="A0A418MEQ1"/>
<evidence type="ECO:0000259" key="4">
    <source>
        <dbReference type="PROSITE" id="PS51770"/>
    </source>
</evidence>
<dbReference type="SUPFAM" id="SSF54637">
    <property type="entry name" value="Thioesterase/thiol ester dehydrase-isomerase"/>
    <property type="match status" value="1"/>
</dbReference>
<reference evidence="5 6" key="1">
    <citation type="submission" date="2018-08" db="EMBL/GenBank/DDBJ databases">
        <title>Fibrisoma montanum sp. nov., isolated from Danxia mountain soil.</title>
        <authorList>
            <person name="Huang Y."/>
        </authorList>
    </citation>
    <scope>NUCLEOTIDE SEQUENCE [LARGE SCALE GENOMIC DNA]</scope>
    <source>
        <strain evidence="5 6">HYT19</strain>
    </source>
</reference>
<keyword evidence="6" id="KW-1185">Reference proteome</keyword>
<dbReference type="CDD" id="cd03443">
    <property type="entry name" value="PaaI_thioesterase"/>
    <property type="match status" value="1"/>
</dbReference>
<dbReference type="Pfam" id="PF03061">
    <property type="entry name" value="4HBT"/>
    <property type="match status" value="1"/>
</dbReference>
<name>A0A418MEQ1_9BACT</name>
<evidence type="ECO:0000256" key="2">
    <source>
        <dbReference type="ARBA" id="ARBA00022801"/>
    </source>
</evidence>
<comment type="similarity">
    <text evidence="1">Belongs to the thioesterase PaaI family.</text>
</comment>
<dbReference type="GO" id="GO:0047617">
    <property type="term" value="F:fatty acyl-CoA hydrolase activity"/>
    <property type="evidence" value="ECO:0007669"/>
    <property type="project" value="InterPro"/>
</dbReference>
<dbReference type="InterPro" id="IPR029069">
    <property type="entry name" value="HotDog_dom_sf"/>
</dbReference>
<dbReference type="PANTHER" id="PTHR21660:SF1">
    <property type="entry name" value="ACYL-COENZYME A THIOESTERASE 13"/>
    <property type="match status" value="1"/>
</dbReference>
<dbReference type="NCBIfam" id="TIGR00369">
    <property type="entry name" value="unchar_dom_1"/>
    <property type="match status" value="1"/>
</dbReference>
<dbReference type="InterPro" id="IPR033120">
    <property type="entry name" value="HOTDOG_ACOT"/>
</dbReference>
<evidence type="ECO:0000313" key="6">
    <source>
        <dbReference type="Proteomes" id="UP000283523"/>
    </source>
</evidence>
<dbReference type="RefSeq" id="WP_119667174.1">
    <property type="nucleotide sequence ID" value="NZ_QXED01000002.1"/>
</dbReference>
<organism evidence="5 6">
    <name type="scientific">Fibrisoma montanum</name>
    <dbReference type="NCBI Taxonomy" id="2305895"/>
    <lineage>
        <taxon>Bacteria</taxon>
        <taxon>Pseudomonadati</taxon>
        <taxon>Bacteroidota</taxon>
        <taxon>Cytophagia</taxon>
        <taxon>Cytophagales</taxon>
        <taxon>Spirosomataceae</taxon>
        <taxon>Fibrisoma</taxon>
    </lineage>
</organism>
<dbReference type="PANTHER" id="PTHR21660">
    <property type="entry name" value="THIOESTERASE SUPERFAMILY MEMBER-RELATED"/>
    <property type="match status" value="1"/>
</dbReference>